<name>A0ACC4BPU1_POPAL</name>
<organism evidence="1 2">
    <name type="scientific">Populus alba</name>
    <name type="common">White poplar</name>
    <dbReference type="NCBI Taxonomy" id="43335"/>
    <lineage>
        <taxon>Eukaryota</taxon>
        <taxon>Viridiplantae</taxon>
        <taxon>Streptophyta</taxon>
        <taxon>Embryophyta</taxon>
        <taxon>Tracheophyta</taxon>
        <taxon>Spermatophyta</taxon>
        <taxon>Magnoliopsida</taxon>
        <taxon>eudicotyledons</taxon>
        <taxon>Gunneridae</taxon>
        <taxon>Pentapetalae</taxon>
        <taxon>rosids</taxon>
        <taxon>fabids</taxon>
        <taxon>Malpighiales</taxon>
        <taxon>Salicaceae</taxon>
        <taxon>Saliceae</taxon>
        <taxon>Populus</taxon>
    </lineage>
</organism>
<keyword evidence="2" id="KW-1185">Reference proteome</keyword>
<evidence type="ECO:0000313" key="1">
    <source>
        <dbReference type="EMBL" id="KAL3580201.1"/>
    </source>
</evidence>
<reference evidence="1 2" key="1">
    <citation type="journal article" date="2024" name="Plant Biotechnol. J.">
        <title>Genome and CRISPR/Cas9 system of a widespread forest tree (Populus alba) in the world.</title>
        <authorList>
            <person name="Liu Y.J."/>
            <person name="Jiang P.F."/>
            <person name="Han X.M."/>
            <person name="Li X.Y."/>
            <person name="Wang H.M."/>
            <person name="Wang Y.J."/>
            <person name="Wang X.X."/>
            <person name="Zeng Q.Y."/>
        </authorList>
    </citation>
    <scope>NUCLEOTIDE SEQUENCE [LARGE SCALE GENOMIC DNA]</scope>
    <source>
        <strain evidence="2">cv. PAL-ZL1</strain>
    </source>
</reference>
<gene>
    <name evidence="1" type="ORF">D5086_018036</name>
</gene>
<comment type="caution">
    <text evidence="1">The sequence shown here is derived from an EMBL/GenBank/DDBJ whole genome shotgun (WGS) entry which is preliminary data.</text>
</comment>
<evidence type="ECO:0000313" key="2">
    <source>
        <dbReference type="Proteomes" id="UP000309997"/>
    </source>
</evidence>
<sequence length="451" mass="50791">MAQTISLRKGNTRLPPEVNRVLYVRNLPFNISSEEMYDIFGKYGAIRQIRIGTNKDTRGTAYVVYEDIYDAKTAVDHLSGFNVANRYLIVLYYQQAKMSKKFDQKKKEEEIVKMQEKYGITTKDKLCQLKLTCLGEDLEKGKVLLIALFDLADEILLMAKGDCKPESAETRHATVDIVLLLLIVCACLYSWKGMTALFKIGYGCKHLHAMVSLIGQQHLPASSRYLHSLRNNQVIENCITSIPVGSRWILPHFATITEVIGHHRQLTTRASFDEEEIKDDNLNQMLEAVENSPECTTRKVGTAYVHNLCKAGNLFAASLPSSLYLKLARGFVKSNDDVQLLRLVKEVSELTFPSSTKVVNRFIFAFAECGQFDKAILIFEQMENLKCKPDLVTYNTVLDLLGRAGRIDEMLVNHLRLVSRPRHEDVNRTGLGGGLSPILHGGFLGDPSQVI</sequence>
<accession>A0ACC4BPU1</accession>
<dbReference type="Proteomes" id="UP000309997">
    <property type="component" value="Unassembled WGS sequence"/>
</dbReference>
<protein>
    <submittedName>
        <fullName evidence="1">Uncharacterized protein</fullName>
    </submittedName>
</protein>
<proteinExistence type="predicted"/>
<dbReference type="EMBL" id="RCHU02000009">
    <property type="protein sequence ID" value="KAL3580201.1"/>
    <property type="molecule type" value="Genomic_DNA"/>
</dbReference>